<feature type="compositionally biased region" description="Low complexity" evidence="4">
    <location>
        <begin position="502"/>
        <end position="518"/>
    </location>
</feature>
<dbReference type="InterPro" id="IPR050541">
    <property type="entry name" value="LRR_TM_domain-containing"/>
</dbReference>
<protein>
    <submittedName>
        <fullName evidence="8">Uncharacterized protein LOC109461655</fullName>
    </submittedName>
</protein>
<feature type="region of interest" description="Disordered" evidence="4">
    <location>
        <begin position="234"/>
        <end position="296"/>
    </location>
</feature>
<dbReference type="RefSeq" id="XP_019613596.1">
    <property type="nucleotide sequence ID" value="XM_019758037.1"/>
</dbReference>
<feature type="region of interest" description="Disordered" evidence="4">
    <location>
        <begin position="379"/>
        <end position="450"/>
    </location>
</feature>
<proteinExistence type="predicted"/>
<feature type="chain" id="PRO_5027654654" evidence="6">
    <location>
        <begin position="22"/>
        <end position="565"/>
    </location>
</feature>
<evidence type="ECO:0000256" key="2">
    <source>
        <dbReference type="ARBA" id="ARBA00022729"/>
    </source>
</evidence>
<keyword evidence="1" id="KW-0433">Leucine-rich repeat</keyword>
<feature type="signal peptide" evidence="6">
    <location>
        <begin position="1"/>
        <end position="21"/>
    </location>
</feature>
<feature type="compositionally biased region" description="Polar residues" evidence="4">
    <location>
        <begin position="273"/>
        <end position="292"/>
    </location>
</feature>
<evidence type="ECO:0000256" key="3">
    <source>
        <dbReference type="ARBA" id="ARBA00022737"/>
    </source>
</evidence>
<evidence type="ECO:0000256" key="5">
    <source>
        <dbReference type="SAM" id="Phobius"/>
    </source>
</evidence>
<dbReference type="SUPFAM" id="SSF52058">
    <property type="entry name" value="L domain-like"/>
    <property type="match status" value="1"/>
</dbReference>
<dbReference type="GeneID" id="109461655"/>
<evidence type="ECO:0000256" key="4">
    <source>
        <dbReference type="SAM" id="MobiDB-lite"/>
    </source>
</evidence>
<keyword evidence="3" id="KW-0677">Repeat</keyword>
<dbReference type="InterPro" id="IPR032675">
    <property type="entry name" value="LRR_dom_sf"/>
</dbReference>
<feature type="transmembrane region" description="Helical" evidence="5">
    <location>
        <begin position="306"/>
        <end position="327"/>
    </location>
</feature>
<feature type="compositionally biased region" description="Polar residues" evidence="4">
    <location>
        <begin position="251"/>
        <end position="260"/>
    </location>
</feature>
<accession>A0A6P4Y9Y2</accession>
<sequence length="565" mass="62408">MTVSGLLVLVMLGSLLTGCSCLSAECQITKRQMPSYLTLWVDCNKLNLTTLPDGIPSNTDKFCAKFNNIRNVTWLPFLPGLTWLDLGWNGMESFSWTSLRALPDLKHLYLNRNRLGYVQLGNVTEHLPELKDVDLSYNKITSLSQYELGWPQVKDAWINDNPFHCDCDLFWLIEKMACLEACKGGDEKACCLSCSACFVAGVFRYKMFKMTCHSPSGLKNLPLSEVSNRLTGCGPTTESVMVPTDLDTESRQQNNTTSLLDRSGDSSGRDPIWNQSRADESYQNDTTESFANNMGRKKGEDGDFSVLYITIIGSFLILTFILCLLGIKMKRKASTGAPNHGYPNVNQIVPPIADTAYHGTADDEGDLHYYHLHYYHLDEDQPSTPTVESTQQSAQEEGLDQERLTVTAPENTESTHNRQSQATTEPSGLYELSDANTTGEDMLDGHQAIPHSDNHCMDTVYKHPQVLVASTAMYSSTSLNHGSANIYSSADGYPEDSDDGQAATASSSLYTSSELNSANLREGMTNRGDPEIPDADEQCSEPIYGSFSQATVATASRLYNRCVTD</sequence>
<gene>
    <name evidence="8" type="primary">LOC109461655</name>
</gene>
<dbReference type="KEGG" id="bbel:109461655"/>
<dbReference type="PANTHER" id="PTHR24369:SF210">
    <property type="entry name" value="CHAOPTIN-RELATED"/>
    <property type="match status" value="1"/>
</dbReference>
<dbReference type="Proteomes" id="UP000515135">
    <property type="component" value="Unplaced"/>
</dbReference>
<evidence type="ECO:0000256" key="6">
    <source>
        <dbReference type="SAM" id="SignalP"/>
    </source>
</evidence>
<organism evidence="7 8">
    <name type="scientific">Branchiostoma belcheri</name>
    <name type="common">Amphioxus</name>
    <dbReference type="NCBI Taxonomy" id="7741"/>
    <lineage>
        <taxon>Eukaryota</taxon>
        <taxon>Metazoa</taxon>
        <taxon>Chordata</taxon>
        <taxon>Cephalochordata</taxon>
        <taxon>Leptocardii</taxon>
        <taxon>Amphioxiformes</taxon>
        <taxon>Branchiostomatidae</taxon>
        <taxon>Branchiostoma</taxon>
    </lineage>
</organism>
<evidence type="ECO:0000256" key="1">
    <source>
        <dbReference type="ARBA" id="ARBA00022614"/>
    </source>
</evidence>
<evidence type="ECO:0000313" key="7">
    <source>
        <dbReference type="Proteomes" id="UP000515135"/>
    </source>
</evidence>
<feature type="region of interest" description="Disordered" evidence="4">
    <location>
        <begin position="490"/>
        <end position="537"/>
    </location>
</feature>
<evidence type="ECO:0000313" key="8">
    <source>
        <dbReference type="RefSeq" id="XP_019613596.1"/>
    </source>
</evidence>
<reference evidence="8" key="1">
    <citation type="submission" date="2025-08" db="UniProtKB">
        <authorList>
            <consortium name="RefSeq"/>
        </authorList>
    </citation>
    <scope>IDENTIFICATION</scope>
    <source>
        <tissue evidence="8">Gonad</tissue>
    </source>
</reference>
<feature type="compositionally biased region" description="Polar residues" evidence="4">
    <location>
        <begin position="382"/>
        <end position="395"/>
    </location>
</feature>
<name>A0A6P4Y9Y2_BRABE</name>
<dbReference type="AlphaFoldDB" id="A0A6P4Y9Y2"/>
<feature type="compositionally biased region" description="Polar residues" evidence="4">
    <location>
        <begin position="408"/>
        <end position="426"/>
    </location>
</feature>
<dbReference type="PANTHER" id="PTHR24369">
    <property type="entry name" value="ANTIGEN BSP, PUTATIVE-RELATED"/>
    <property type="match status" value="1"/>
</dbReference>
<dbReference type="OrthoDB" id="9229163at2759"/>
<dbReference type="GO" id="GO:0005886">
    <property type="term" value="C:plasma membrane"/>
    <property type="evidence" value="ECO:0007669"/>
    <property type="project" value="TreeGrafter"/>
</dbReference>
<keyword evidence="2 6" id="KW-0732">Signal</keyword>
<keyword evidence="5" id="KW-1133">Transmembrane helix</keyword>
<dbReference type="Gene3D" id="3.80.10.10">
    <property type="entry name" value="Ribonuclease Inhibitor"/>
    <property type="match status" value="1"/>
</dbReference>
<keyword evidence="5" id="KW-0472">Membrane</keyword>
<keyword evidence="5" id="KW-0812">Transmembrane</keyword>
<keyword evidence="7" id="KW-1185">Reference proteome</keyword>